<proteinExistence type="predicted"/>
<feature type="compositionally biased region" description="Basic residues" evidence="1">
    <location>
        <begin position="83"/>
        <end position="99"/>
    </location>
</feature>
<accession>A0A183AWX0</accession>
<reference evidence="4" key="1">
    <citation type="submission" date="2016-06" db="UniProtKB">
        <authorList>
            <consortium name="WormBaseParasite"/>
        </authorList>
    </citation>
    <scope>IDENTIFICATION</scope>
</reference>
<protein>
    <submittedName>
        <fullName evidence="2 4">Uncharacterized protein</fullName>
    </submittedName>
</protein>
<feature type="region of interest" description="Disordered" evidence="1">
    <location>
        <begin position="154"/>
        <end position="177"/>
    </location>
</feature>
<sequence length="177" mass="19441">MPFFLISSIFSHVHFDRAQKMLLSPIPEQPELGDRAPPTGTVTPSATEPEPDEGYISKKKIKQQERTLNRLAETVAALPNPKVFRRPSARQPSRRKPHSARNAAPSKGSPSKAGAATAELCKCLRLLCPATSCSKWLIVDDGAHNALEPQAISRVQKNSQSDRNYDPTQLLGSVVHR</sequence>
<evidence type="ECO:0000313" key="4">
    <source>
        <dbReference type="WBParaSite" id="ECPE_0001149001-mRNA-1"/>
    </source>
</evidence>
<feature type="region of interest" description="Disordered" evidence="1">
    <location>
        <begin position="25"/>
        <end position="112"/>
    </location>
</feature>
<evidence type="ECO:0000256" key="1">
    <source>
        <dbReference type="SAM" id="MobiDB-lite"/>
    </source>
</evidence>
<keyword evidence="3" id="KW-1185">Reference proteome</keyword>
<organism evidence="4">
    <name type="scientific">Echinostoma caproni</name>
    <dbReference type="NCBI Taxonomy" id="27848"/>
    <lineage>
        <taxon>Eukaryota</taxon>
        <taxon>Metazoa</taxon>
        <taxon>Spiralia</taxon>
        <taxon>Lophotrochozoa</taxon>
        <taxon>Platyhelminthes</taxon>
        <taxon>Trematoda</taxon>
        <taxon>Digenea</taxon>
        <taxon>Plagiorchiida</taxon>
        <taxon>Echinostomata</taxon>
        <taxon>Echinostomatoidea</taxon>
        <taxon>Echinostomatidae</taxon>
        <taxon>Echinostoma</taxon>
    </lineage>
</organism>
<reference evidence="2 3" key="2">
    <citation type="submission" date="2018-11" db="EMBL/GenBank/DDBJ databases">
        <authorList>
            <consortium name="Pathogen Informatics"/>
        </authorList>
    </citation>
    <scope>NUCLEOTIDE SEQUENCE [LARGE SCALE GENOMIC DNA]</scope>
    <source>
        <strain evidence="2 3">Egypt</strain>
    </source>
</reference>
<dbReference type="EMBL" id="UZAN01050864">
    <property type="protein sequence ID" value="VDP88519.1"/>
    <property type="molecule type" value="Genomic_DNA"/>
</dbReference>
<gene>
    <name evidence="2" type="ORF">ECPE_LOCUS11455</name>
</gene>
<name>A0A183AWX0_9TREM</name>
<dbReference type="Proteomes" id="UP000272942">
    <property type="component" value="Unassembled WGS sequence"/>
</dbReference>
<evidence type="ECO:0000313" key="2">
    <source>
        <dbReference type="EMBL" id="VDP88519.1"/>
    </source>
</evidence>
<evidence type="ECO:0000313" key="3">
    <source>
        <dbReference type="Proteomes" id="UP000272942"/>
    </source>
</evidence>
<dbReference type="AlphaFoldDB" id="A0A183AWX0"/>
<dbReference type="WBParaSite" id="ECPE_0001149001-mRNA-1">
    <property type="protein sequence ID" value="ECPE_0001149001-mRNA-1"/>
    <property type="gene ID" value="ECPE_0001149001"/>
</dbReference>
<feature type="compositionally biased region" description="Polar residues" evidence="1">
    <location>
        <begin position="154"/>
        <end position="171"/>
    </location>
</feature>